<dbReference type="PANTHER" id="PTHR34401">
    <property type="entry name" value="PROTEIN CBG12388-RELATED"/>
    <property type="match status" value="1"/>
</dbReference>
<protein>
    <submittedName>
        <fullName evidence="3">DUF19 domain-containing protein</fullName>
    </submittedName>
</protein>
<organism evidence="3">
    <name type="scientific">Gongylonema pulchrum</name>
    <dbReference type="NCBI Taxonomy" id="637853"/>
    <lineage>
        <taxon>Eukaryota</taxon>
        <taxon>Metazoa</taxon>
        <taxon>Ecdysozoa</taxon>
        <taxon>Nematoda</taxon>
        <taxon>Chromadorea</taxon>
        <taxon>Rhabditida</taxon>
        <taxon>Spirurina</taxon>
        <taxon>Spiruromorpha</taxon>
        <taxon>Spiruroidea</taxon>
        <taxon>Gongylonematidae</taxon>
        <taxon>Gongylonema</taxon>
    </lineage>
</organism>
<evidence type="ECO:0000313" key="1">
    <source>
        <dbReference type="EMBL" id="VDK44147.1"/>
    </source>
</evidence>
<evidence type="ECO:0000313" key="2">
    <source>
        <dbReference type="Proteomes" id="UP000271098"/>
    </source>
</evidence>
<proteinExistence type="predicted"/>
<sequence>MFVNANLVEDRLRKCKCGDDLDCQNQALDALDKCATKCGQELFPLGGDVQDMVNCFGDQRAAIQAEDNCFRKKINYRSA</sequence>
<dbReference type="OrthoDB" id="5819305at2759"/>
<dbReference type="WBParaSite" id="GPUH_0000433901-mRNA-1">
    <property type="protein sequence ID" value="GPUH_0000433901-mRNA-1"/>
    <property type="gene ID" value="GPUH_0000433901"/>
</dbReference>
<name>A0A183D6J1_9BILA</name>
<reference evidence="1 2" key="2">
    <citation type="submission" date="2018-11" db="EMBL/GenBank/DDBJ databases">
        <authorList>
            <consortium name="Pathogen Informatics"/>
        </authorList>
    </citation>
    <scope>NUCLEOTIDE SEQUENCE [LARGE SCALE GENOMIC DNA]</scope>
</reference>
<reference evidence="3" key="1">
    <citation type="submission" date="2016-06" db="UniProtKB">
        <authorList>
            <consortium name="WormBaseParasite"/>
        </authorList>
    </citation>
    <scope>IDENTIFICATION</scope>
</reference>
<evidence type="ECO:0000313" key="3">
    <source>
        <dbReference type="WBParaSite" id="GPUH_0000433901-mRNA-1"/>
    </source>
</evidence>
<accession>A0A183D6J1</accession>
<gene>
    <name evidence="1" type="ORF">GPUH_LOCUS4332</name>
</gene>
<keyword evidence="2" id="KW-1185">Reference proteome</keyword>
<dbReference type="EMBL" id="UYRT01008069">
    <property type="protein sequence ID" value="VDK44147.1"/>
    <property type="molecule type" value="Genomic_DNA"/>
</dbReference>
<dbReference type="AlphaFoldDB" id="A0A183D6J1"/>
<dbReference type="Proteomes" id="UP000271098">
    <property type="component" value="Unassembled WGS sequence"/>
</dbReference>